<dbReference type="GO" id="GO:0008233">
    <property type="term" value="F:peptidase activity"/>
    <property type="evidence" value="ECO:0007669"/>
    <property type="project" value="InterPro"/>
</dbReference>
<feature type="domain" description="Peptidase C39" evidence="2">
    <location>
        <begin position="49"/>
        <end position="179"/>
    </location>
</feature>
<proteinExistence type="predicted"/>
<dbReference type="GO" id="GO:0005524">
    <property type="term" value="F:ATP binding"/>
    <property type="evidence" value="ECO:0007669"/>
    <property type="project" value="InterPro"/>
</dbReference>
<evidence type="ECO:0000259" key="2">
    <source>
        <dbReference type="PROSITE" id="PS50990"/>
    </source>
</evidence>
<keyword evidence="1" id="KW-0732">Signal</keyword>
<comment type="caution">
    <text evidence="3">The sequence shown here is derived from an EMBL/GenBank/DDBJ whole genome shotgun (WGS) entry which is preliminary data.</text>
</comment>
<name>A0A841HPQ0_9GAMM</name>
<keyword evidence="4" id="KW-1185">Reference proteome</keyword>
<protein>
    <recommendedName>
        <fullName evidence="2">Peptidase C39 domain-containing protein</fullName>
    </recommendedName>
</protein>
<gene>
    <name evidence="3" type="ORF">HNQ60_004037</name>
</gene>
<dbReference type="PROSITE" id="PS50990">
    <property type="entry name" value="PEPTIDASE_C39"/>
    <property type="match status" value="1"/>
</dbReference>
<sequence>MIRSVLAMGLWIAAAAHGGSLDVHAPQDGAYTVRVTSLREARFATTMRQKYDFSCGSAALATLLTYHYGQPVSEQEVFAQMYSAGDRPKISKQGFSLLDMKRYLTAHGYQADGFEQPVERLSQEGLPAIVLLSERGYRHFVVVKGLQRGRVLLGDPAMGTRAMSIDRFHSLWVNRILFVIHNRRDLAKFNVARDWRIAPSAPLELAIDREDRFDTLPIRHPGSL</sequence>
<dbReference type="Proteomes" id="UP000588068">
    <property type="component" value="Unassembled WGS sequence"/>
</dbReference>
<evidence type="ECO:0000256" key="1">
    <source>
        <dbReference type="SAM" id="SignalP"/>
    </source>
</evidence>
<dbReference type="InterPro" id="IPR005074">
    <property type="entry name" value="Peptidase_C39"/>
</dbReference>
<dbReference type="EMBL" id="JACHHZ010000005">
    <property type="protein sequence ID" value="MBB6095147.1"/>
    <property type="molecule type" value="Genomic_DNA"/>
</dbReference>
<accession>A0A841HPQ0</accession>
<dbReference type="Pfam" id="PF03412">
    <property type="entry name" value="Peptidase_C39"/>
    <property type="match status" value="1"/>
</dbReference>
<evidence type="ECO:0000313" key="3">
    <source>
        <dbReference type="EMBL" id="MBB6095147.1"/>
    </source>
</evidence>
<feature type="signal peptide" evidence="1">
    <location>
        <begin position="1"/>
        <end position="18"/>
    </location>
</feature>
<dbReference type="Gene3D" id="3.90.70.10">
    <property type="entry name" value="Cysteine proteinases"/>
    <property type="match status" value="1"/>
</dbReference>
<evidence type="ECO:0000313" key="4">
    <source>
        <dbReference type="Proteomes" id="UP000588068"/>
    </source>
</evidence>
<dbReference type="GO" id="GO:0016020">
    <property type="term" value="C:membrane"/>
    <property type="evidence" value="ECO:0007669"/>
    <property type="project" value="InterPro"/>
</dbReference>
<dbReference type="RefSeq" id="WP_184334551.1">
    <property type="nucleotide sequence ID" value="NZ_JACHHZ010000005.1"/>
</dbReference>
<dbReference type="AlphaFoldDB" id="A0A841HPQ0"/>
<dbReference type="GO" id="GO:0006508">
    <property type="term" value="P:proteolysis"/>
    <property type="evidence" value="ECO:0007669"/>
    <property type="project" value="InterPro"/>
</dbReference>
<organism evidence="3 4">
    <name type="scientific">Povalibacter uvarum</name>
    <dbReference type="NCBI Taxonomy" id="732238"/>
    <lineage>
        <taxon>Bacteria</taxon>
        <taxon>Pseudomonadati</taxon>
        <taxon>Pseudomonadota</taxon>
        <taxon>Gammaproteobacteria</taxon>
        <taxon>Steroidobacterales</taxon>
        <taxon>Steroidobacteraceae</taxon>
        <taxon>Povalibacter</taxon>
    </lineage>
</organism>
<reference evidence="3 4" key="1">
    <citation type="submission" date="2020-08" db="EMBL/GenBank/DDBJ databases">
        <title>Genomic Encyclopedia of Type Strains, Phase IV (KMG-IV): sequencing the most valuable type-strain genomes for metagenomic binning, comparative biology and taxonomic classification.</title>
        <authorList>
            <person name="Goeker M."/>
        </authorList>
    </citation>
    <scope>NUCLEOTIDE SEQUENCE [LARGE SCALE GENOMIC DNA]</scope>
    <source>
        <strain evidence="3 4">DSM 26723</strain>
    </source>
</reference>
<feature type="chain" id="PRO_5032871899" description="Peptidase C39 domain-containing protein" evidence="1">
    <location>
        <begin position="19"/>
        <end position="224"/>
    </location>
</feature>
<dbReference type="CDD" id="cd02423">
    <property type="entry name" value="Peptidase_C39G"/>
    <property type="match status" value="1"/>
</dbReference>